<organism evidence="1">
    <name type="scientific">freshwater sediment metagenome</name>
    <dbReference type="NCBI Taxonomy" id="556182"/>
    <lineage>
        <taxon>unclassified sequences</taxon>
        <taxon>metagenomes</taxon>
        <taxon>ecological metagenomes</taxon>
    </lineage>
</organism>
<dbReference type="EMBL" id="OY288114">
    <property type="protein sequence ID" value="CAJ0893190.1"/>
    <property type="molecule type" value="Genomic_DNA"/>
</dbReference>
<dbReference type="InterPro" id="IPR006311">
    <property type="entry name" value="TAT_signal"/>
</dbReference>
<name>A0AA48RG18_9ZZZZ</name>
<proteinExistence type="predicted"/>
<dbReference type="Pfam" id="PF04214">
    <property type="entry name" value="DUF411"/>
    <property type="match status" value="1"/>
</dbReference>
<accession>A0AA48RG18</accession>
<reference evidence="1" key="1">
    <citation type="submission" date="2023-07" db="EMBL/GenBank/DDBJ databases">
        <authorList>
            <person name="Pelsma A.J. K."/>
        </authorList>
    </citation>
    <scope>NUCLEOTIDE SEQUENCE</scope>
</reference>
<protein>
    <recommendedName>
        <fullName evidence="2">Metal-binding protein</fullName>
    </recommendedName>
</protein>
<dbReference type="InterPro" id="IPR007332">
    <property type="entry name" value="DUF411"/>
</dbReference>
<dbReference type="AlphaFoldDB" id="A0AA48RG18"/>
<dbReference type="PROSITE" id="PS51318">
    <property type="entry name" value="TAT"/>
    <property type="match status" value="1"/>
</dbReference>
<sequence length="157" mass="16806">MQQNLSRRQTLLFLGAAGCAISAGAARAEEGKKMIVHKSPTCGCCGGWAKRMREAGYIVEEINEPDMKAVKARLGVPEKMTSCHTAELDGYIVEGHVPPQAVAQLLRERPKAVGVAAPGMPMGSPGMEMGEPEVYTLYLFDGSGAREFGKWLGDKPA</sequence>
<dbReference type="PROSITE" id="PS51257">
    <property type="entry name" value="PROKAR_LIPOPROTEIN"/>
    <property type="match status" value="1"/>
</dbReference>
<gene>
    <name evidence="1" type="ORF">AMST5_04284</name>
</gene>
<evidence type="ECO:0008006" key="2">
    <source>
        <dbReference type="Google" id="ProtNLM"/>
    </source>
</evidence>
<evidence type="ECO:0000313" key="1">
    <source>
        <dbReference type="EMBL" id="CAJ0893190.1"/>
    </source>
</evidence>